<comment type="caution">
    <text evidence="7">The sequence shown here is derived from an EMBL/GenBank/DDBJ whole genome shotgun (WGS) entry which is preliminary data.</text>
</comment>
<dbReference type="Pfam" id="PF01943">
    <property type="entry name" value="Polysacc_synt"/>
    <property type="match status" value="1"/>
</dbReference>
<evidence type="ECO:0000256" key="3">
    <source>
        <dbReference type="ARBA" id="ARBA00022692"/>
    </source>
</evidence>
<feature type="transmembrane region" description="Helical" evidence="6">
    <location>
        <begin position="383"/>
        <end position="402"/>
    </location>
</feature>
<feature type="transmembrane region" description="Helical" evidence="6">
    <location>
        <begin position="174"/>
        <end position="196"/>
    </location>
</feature>
<accession>A0A7C8KPU0</accession>
<name>A0A7C8KPU0_9BACI</name>
<feature type="transmembrane region" description="Helical" evidence="6">
    <location>
        <begin position="18"/>
        <end position="36"/>
    </location>
</feature>
<keyword evidence="2" id="KW-1003">Cell membrane</keyword>
<dbReference type="PANTHER" id="PTHR30250">
    <property type="entry name" value="PST FAMILY PREDICTED COLANIC ACID TRANSPORTER"/>
    <property type="match status" value="1"/>
</dbReference>
<evidence type="ECO:0000256" key="6">
    <source>
        <dbReference type="SAM" id="Phobius"/>
    </source>
</evidence>
<dbReference type="OrthoDB" id="8482265at2"/>
<dbReference type="AlphaFoldDB" id="A0A7C8KPU0"/>
<keyword evidence="5 6" id="KW-0472">Membrane</keyword>
<reference evidence="7 8" key="1">
    <citation type="submission" date="2019-10" db="EMBL/GenBank/DDBJ databases">
        <title>Gracilibacillus sp. nov. isolated from rice seeds.</title>
        <authorList>
            <person name="He S."/>
        </authorList>
    </citation>
    <scope>NUCLEOTIDE SEQUENCE [LARGE SCALE GENOMIC DNA]</scope>
    <source>
        <strain evidence="7 8">TD8</strain>
    </source>
</reference>
<dbReference type="Proteomes" id="UP000480246">
    <property type="component" value="Unassembled WGS sequence"/>
</dbReference>
<evidence type="ECO:0000313" key="7">
    <source>
        <dbReference type="EMBL" id="KAB8133668.1"/>
    </source>
</evidence>
<keyword evidence="4 6" id="KW-1133">Transmembrane helix</keyword>
<feature type="transmembrane region" description="Helical" evidence="6">
    <location>
        <begin position="354"/>
        <end position="377"/>
    </location>
</feature>
<dbReference type="PANTHER" id="PTHR30250:SF11">
    <property type="entry name" value="O-ANTIGEN TRANSPORTER-RELATED"/>
    <property type="match status" value="1"/>
</dbReference>
<proteinExistence type="predicted"/>
<comment type="subcellular location">
    <subcellularLocation>
        <location evidence="1">Cell membrane</location>
        <topology evidence="1">Multi-pass membrane protein</topology>
    </subcellularLocation>
</comment>
<protein>
    <submittedName>
        <fullName evidence="7">Oligosaccharide flippase family protein</fullName>
    </submittedName>
</protein>
<evidence type="ECO:0000256" key="1">
    <source>
        <dbReference type="ARBA" id="ARBA00004651"/>
    </source>
</evidence>
<keyword evidence="8" id="KW-1185">Reference proteome</keyword>
<sequence length="433" mass="48002">MNRNNTLVQMISSVGTKFVVLFGSLVVSIITARVLGPEGKGVVTSIFVIPNLLVSLADLGIRQSTAYFIGKKIYEPKKIYSSIFTLWTLTSVLAVGFTVIYYYFFMVPKYDWLLLAIPLGAIPILLLNKYNEGVMLGLQKILAINVKQIINLMTQISAVILLLLVFNLDVYGAALSSLLAGIFAVIFSFIVLKSVIKIFSSVDLKITKDLYTKGILYALALFILNLNYKIDIVFLEYFVSSNDIGVYSVGVTLSELIWQIPSAMGMVLFSKSANSKTNAEAVSRSTRLLRMSWIPIIVCSMLFWWLSPFIINLLFGAAFSEATSIIRLLLPGIVAMVLFKLLNADLAGRGFPIFALKVYLLVLVINVILNLILIPVIGINGAAISSSISYTIGAILFTFAYIKHSSLKLLQLFILDNNDKHLIISFLKKIFRK</sequence>
<feature type="transmembrane region" description="Helical" evidence="6">
    <location>
        <begin position="216"/>
        <end position="238"/>
    </location>
</feature>
<feature type="transmembrane region" description="Helical" evidence="6">
    <location>
        <begin position="42"/>
        <end position="61"/>
    </location>
</feature>
<feature type="transmembrane region" description="Helical" evidence="6">
    <location>
        <begin position="149"/>
        <end position="168"/>
    </location>
</feature>
<keyword evidence="3 6" id="KW-0812">Transmembrane</keyword>
<evidence type="ECO:0000256" key="4">
    <source>
        <dbReference type="ARBA" id="ARBA00022989"/>
    </source>
</evidence>
<feature type="transmembrane region" description="Helical" evidence="6">
    <location>
        <begin position="110"/>
        <end position="128"/>
    </location>
</feature>
<organism evidence="7 8">
    <name type="scientific">Gracilibacillus oryzae</name>
    <dbReference type="NCBI Taxonomy" id="1672701"/>
    <lineage>
        <taxon>Bacteria</taxon>
        <taxon>Bacillati</taxon>
        <taxon>Bacillota</taxon>
        <taxon>Bacilli</taxon>
        <taxon>Bacillales</taxon>
        <taxon>Bacillaceae</taxon>
        <taxon>Gracilibacillus</taxon>
    </lineage>
</organism>
<dbReference type="EMBL" id="WEID01000057">
    <property type="protein sequence ID" value="KAB8133668.1"/>
    <property type="molecule type" value="Genomic_DNA"/>
</dbReference>
<evidence type="ECO:0000256" key="5">
    <source>
        <dbReference type="ARBA" id="ARBA00023136"/>
    </source>
</evidence>
<feature type="transmembrane region" description="Helical" evidence="6">
    <location>
        <begin position="293"/>
        <end position="319"/>
    </location>
</feature>
<dbReference type="RefSeq" id="WP_153403776.1">
    <property type="nucleotide sequence ID" value="NZ_ML762431.1"/>
</dbReference>
<dbReference type="GO" id="GO:0005886">
    <property type="term" value="C:plasma membrane"/>
    <property type="evidence" value="ECO:0007669"/>
    <property type="project" value="UniProtKB-SubCell"/>
</dbReference>
<evidence type="ECO:0000256" key="2">
    <source>
        <dbReference type="ARBA" id="ARBA00022475"/>
    </source>
</evidence>
<feature type="transmembrane region" description="Helical" evidence="6">
    <location>
        <begin position="325"/>
        <end position="342"/>
    </location>
</feature>
<feature type="transmembrane region" description="Helical" evidence="6">
    <location>
        <begin position="244"/>
        <end position="269"/>
    </location>
</feature>
<dbReference type="InterPro" id="IPR050833">
    <property type="entry name" value="Poly_Biosynth_Transport"/>
</dbReference>
<gene>
    <name evidence="7" type="ORF">F9U64_12265</name>
</gene>
<feature type="transmembrane region" description="Helical" evidence="6">
    <location>
        <begin position="82"/>
        <end position="104"/>
    </location>
</feature>
<evidence type="ECO:0000313" key="8">
    <source>
        <dbReference type="Proteomes" id="UP000480246"/>
    </source>
</evidence>
<dbReference type="InterPro" id="IPR002797">
    <property type="entry name" value="Polysacc_synth"/>
</dbReference>